<protein>
    <submittedName>
        <fullName evidence="4">Glycosyltransferase</fullName>
    </submittedName>
</protein>
<dbReference type="Gene3D" id="3.40.50.2000">
    <property type="entry name" value="Glycogen Phosphorylase B"/>
    <property type="match status" value="1"/>
</dbReference>
<dbReference type="PANTHER" id="PTHR41244">
    <property type="entry name" value="RHAMNAN SYNTHESIS F"/>
    <property type="match status" value="1"/>
</dbReference>
<evidence type="ECO:0000259" key="3">
    <source>
        <dbReference type="Pfam" id="PF00535"/>
    </source>
</evidence>
<name>A0A370X546_9GAMM</name>
<evidence type="ECO:0000256" key="1">
    <source>
        <dbReference type="SAM" id="MobiDB-lite"/>
    </source>
</evidence>
<dbReference type="InterPro" id="IPR001296">
    <property type="entry name" value="Glyco_trans_1"/>
</dbReference>
<sequence>MTQAQTQPRKVLLVLGMHRSGTSAVTRVVNLLGAELGRNLVEAGSDNPEGFWEHAEAVSINEDLLHGLGRTWYDMREMPRGWEQHDAAKLALERIKALIGHDFEGKSFVAMKDPRMSLTAPLWIEAFQSFGFEVVCLFVVRNPKEVVRSLQARNKWAREPLFLMWVQYIMEAAAATRHLPRTLVTYDQLLSDWKETTRRIGSDLQLEWPNDPRGAAAQIDAFLDKGQRHHVATNQVTQQESGESMPLFAAQVYSICLDIAAGEEAWDALNQLRLRFSEIADLYAAVVDNLQTLRWDAEGRAQSAEARVAQLNVNAVDLVVDKVDMVAEVMSLRIDDLQSQLNAVHERLRDRLDRKEDLETLTHLTARDGTSRAGTNESSAPTGANAGLSDPQSRAGRENAAMLAVAMLMEKQLNLNVNVANIVEKQTLEISDLRVAFEHQLQNHASELVYTTHKLDDMGSRLGDADHKLDDIGKRLDDADGKFSSSMSTLARQLDEQHAEHATHADRMTQQLLQVQGVLDQHVSALQGAMGQRENEINAFMDQLSRKDAEVKAMKSSASWRVTAPLRWLRRAFSPRGWRSRVGRGMRMVYDRLPLSTTRRLAVKRVLFRTSAPLIRNTATYQAWRKHEKNLGEAPGVMQSDGQAPLQSAAPVIVEPTAEASRVLGDLYQLSAGGVHADYVPMDDRPADTANLDVRAIAFYLPQFHPIPENDAWWGRGFTEWTNVSKAVPQFVGHHQPHLPGELGFYDLRIVDVMRRQVELARHYGVQGFCFHYYWFGGRLLLERPLQQFLDNKDIDFPFCICWANENWTRRWDGLDQEMLIAQNYSPEDDIAFITALEPMLRDPRYIRVGGRPLVVLYRPSILPDAAATVLRWRDHCRNVGIGELFVAMVQFDVEDPRRFGFDAAIEFPPHKLARDLAPINGSLQIVNPGYSGHVVDYRDIIESARKMSDVDYHMFRGVFPSWDNEARKPGRGYTFANATPRRYREWLNMAVDYARRHPVHDERIVFINAWNEWAEGAHLEPDRRYGYAYLKQTRAALRHGADVGCERNQVVVVSHDAHPHGAQYLALNLVRELRRCMGMDIEVLLLGEGRLVPDFEALAPVHKLYEEACDVGEVARDLYRRGFSTVIANTAVSGKIVGELHEAGLKVTSLVHELPGVIRNYGLQDAVREMSAYAEHIVVPAAAVGKGLCEFVDTPQMHGKLVTRPQGMFTRSRYRGWVDLSEARGNLRRRLSLSKKAKIVLSVGYADWRKGVDLLAQAAISCMNAEPDLHFVWVGHHDSNIVAEATAMLSAAGCESRFHFVGLDFDTDDYYAGADVYALTSREDPFPSVVLESLSVGTPVVAFAATGGAADLIEQQGGGICVPAFDTAAYAQALLDILRNSALRSELGATGVKLVDSSFSFRTYAMDLLALSGMDVPRVSVVVPNYNYARYMQERLATISDQTVPVYEIIVLDDASSDDSLSTLQDLRCKIHPEPRIITNQTNSGSVFRQWLKGVELAKGDYVWIAEADDLCKPNFLRRLTRLLQSHSEAVLGYTQSEQIDESGKVLSPDYLGYTDDLDLARWSESYLADGVDEVTAGLAVKNTLPNVSAVLFRREALLEVLQDNIEDIASYRIAGDWLVYLLMLKKGKMVYDASPCNQHRRHSTSVTLGSAAELHYQEVVRVQRAAEKLFELDERTKESARLYARMVRSHLGLPDAHIAATDT</sequence>
<feature type="compositionally biased region" description="Basic and acidic residues" evidence="1">
    <location>
        <begin position="360"/>
        <end position="370"/>
    </location>
</feature>
<dbReference type="Gene3D" id="3.20.20.80">
    <property type="entry name" value="Glycosidases"/>
    <property type="match status" value="1"/>
</dbReference>
<dbReference type="SUPFAM" id="SSF52540">
    <property type="entry name" value="P-loop containing nucleoside triphosphate hydrolases"/>
    <property type="match status" value="1"/>
</dbReference>
<keyword evidence="4" id="KW-0808">Transferase</keyword>
<dbReference type="Pfam" id="PF00535">
    <property type="entry name" value="Glycos_transf_2"/>
    <property type="match status" value="1"/>
</dbReference>
<dbReference type="InterPro" id="IPR029044">
    <property type="entry name" value="Nucleotide-diphossugar_trans"/>
</dbReference>
<feature type="domain" description="Glycosyltransferase 2-like" evidence="3">
    <location>
        <begin position="1421"/>
        <end position="1537"/>
    </location>
</feature>
<gene>
    <name evidence="4" type="ORF">DWU99_12830</name>
</gene>
<dbReference type="Proteomes" id="UP000255334">
    <property type="component" value="Unassembled WGS sequence"/>
</dbReference>
<keyword evidence="5" id="KW-1185">Reference proteome</keyword>
<dbReference type="InterPro" id="IPR032719">
    <property type="entry name" value="WbsX"/>
</dbReference>
<dbReference type="SUPFAM" id="SSF53756">
    <property type="entry name" value="UDP-Glycosyltransferase/glycogen phosphorylase"/>
    <property type="match status" value="1"/>
</dbReference>
<dbReference type="CDD" id="cd03801">
    <property type="entry name" value="GT4_PimA-like"/>
    <property type="match status" value="1"/>
</dbReference>
<evidence type="ECO:0000313" key="5">
    <source>
        <dbReference type="Proteomes" id="UP000255334"/>
    </source>
</evidence>
<accession>A0A370X546</accession>
<dbReference type="OrthoDB" id="9179784at2"/>
<evidence type="ECO:0000313" key="4">
    <source>
        <dbReference type="EMBL" id="RDS83407.1"/>
    </source>
</evidence>
<dbReference type="Pfam" id="PF00534">
    <property type="entry name" value="Glycos_transf_1"/>
    <property type="match status" value="1"/>
</dbReference>
<organism evidence="4 5">
    <name type="scientific">Dyella psychrodurans</name>
    <dbReference type="NCBI Taxonomy" id="1927960"/>
    <lineage>
        <taxon>Bacteria</taxon>
        <taxon>Pseudomonadati</taxon>
        <taxon>Pseudomonadota</taxon>
        <taxon>Gammaproteobacteria</taxon>
        <taxon>Lysobacterales</taxon>
        <taxon>Rhodanobacteraceae</taxon>
        <taxon>Dyella</taxon>
    </lineage>
</organism>
<dbReference type="RefSeq" id="WP_115478447.1">
    <property type="nucleotide sequence ID" value="NZ_QRBF01000004.1"/>
</dbReference>
<dbReference type="Gene3D" id="3.40.50.300">
    <property type="entry name" value="P-loop containing nucleotide triphosphate hydrolases"/>
    <property type="match status" value="1"/>
</dbReference>
<dbReference type="InterPro" id="IPR027417">
    <property type="entry name" value="P-loop_NTPase"/>
</dbReference>
<feature type="compositionally biased region" description="Polar residues" evidence="1">
    <location>
        <begin position="372"/>
        <end position="382"/>
    </location>
</feature>
<feature type="region of interest" description="Disordered" evidence="1">
    <location>
        <begin position="360"/>
        <end position="395"/>
    </location>
</feature>
<feature type="domain" description="Glycosyl transferase family 1" evidence="2">
    <location>
        <begin position="1227"/>
        <end position="1391"/>
    </location>
</feature>
<dbReference type="Pfam" id="PF14307">
    <property type="entry name" value="Glyco_tran_WbsX"/>
    <property type="match status" value="1"/>
</dbReference>
<dbReference type="Gene3D" id="3.90.550.10">
    <property type="entry name" value="Spore Coat Polysaccharide Biosynthesis Protein SpsA, Chain A"/>
    <property type="match status" value="1"/>
</dbReference>
<dbReference type="InterPro" id="IPR001173">
    <property type="entry name" value="Glyco_trans_2-like"/>
</dbReference>
<evidence type="ECO:0000259" key="2">
    <source>
        <dbReference type="Pfam" id="PF00534"/>
    </source>
</evidence>
<dbReference type="CDD" id="cd11579">
    <property type="entry name" value="Glyco_tran_WbsX"/>
    <property type="match status" value="1"/>
</dbReference>
<dbReference type="GO" id="GO:0016757">
    <property type="term" value="F:glycosyltransferase activity"/>
    <property type="evidence" value="ECO:0007669"/>
    <property type="project" value="InterPro"/>
</dbReference>
<reference evidence="4 5" key="1">
    <citation type="submission" date="2018-07" db="EMBL/GenBank/DDBJ databases">
        <title>Dyella monticola sp. nov. and Dyella psychrodurans sp. nov. isolated from monsoon evergreen broad-leaved forest soil of Dinghu Mountain, China.</title>
        <authorList>
            <person name="Gao Z."/>
            <person name="Qiu L."/>
        </authorList>
    </citation>
    <scope>NUCLEOTIDE SEQUENCE [LARGE SCALE GENOMIC DNA]</scope>
    <source>
        <strain evidence="4 5">4MSK11</strain>
    </source>
</reference>
<dbReference type="SUPFAM" id="SSF53448">
    <property type="entry name" value="Nucleotide-diphospho-sugar transferases"/>
    <property type="match status" value="1"/>
</dbReference>
<comment type="caution">
    <text evidence="4">The sequence shown here is derived from an EMBL/GenBank/DDBJ whole genome shotgun (WGS) entry which is preliminary data.</text>
</comment>
<dbReference type="PANTHER" id="PTHR41244:SF1">
    <property type="entry name" value="GLYCOSYLTRANSFERASE"/>
    <property type="match status" value="1"/>
</dbReference>
<dbReference type="EMBL" id="QRBF01000004">
    <property type="protein sequence ID" value="RDS83407.1"/>
    <property type="molecule type" value="Genomic_DNA"/>
</dbReference>
<proteinExistence type="predicted"/>